<name>A0A0S4JIN9_BODSA</name>
<dbReference type="EMBL" id="CYKH01001804">
    <property type="protein sequence ID" value="CUG90213.1"/>
    <property type="molecule type" value="Genomic_DNA"/>
</dbReference>
<keyword evidence="2" id="KW-1185">Reference proteome</keyword>
<proteinExistence type="predicted"/>
<evidence type="ECO:0000313" key="1">
    <source>
        <dbReference type="EMBL" id="CUG90213.1"/>
    </source>
</evidence>
<evidence type="ECO:0000313" key="2">
    <source>
        <dbReference type="Proteomes" id="UP000051952"/>
    </source>
</evidence>
<feature type="non-terminal residue" evidence="1">
    <location>
        <position position="28"/>
    </location>
</feature>
<dbReference type="AlphaFoldDB" id="A0A0S4JIN9"/>
<accession>A0A0S4JIN9</accession>
<reference evidence="2" key="1">
    <citation type="submission" date="2015-09" db="EMBL/GenBank/DDBJ databases">
        <authorList>
            <consortium name="Pathogen Informatics"/>
        </authorList>
    </citation>
    <scope>NUCLEOTIDE SEQUENCE [LARGE SCALE GENOMIC DNA]</scope>
    <source>
        <strain evidence="2">Lake Konstanz</strain>
    </source>
</reference>
<sequence length="28" mass="3031">MLSRSCIYPSEGRVHVFPLAGGGRVGQR</sequence>
<dbReference type="Proteomes" id="UP000051952">
    <property type="component" value="Unassembled WGS sequence"/>
</dbReference>
<organism evidence="1 2">
    <name type="scientific">Bodo saltans</name>
    <name type="common">Flagellated protozoan</name>
    <dbReference type="NCBI Taxonomy" id="75058"/>
    <lineage>
        <taxon>Eukaryota</taxon>
        <taxon>Discoba</taxon>
        <taxon>Euglenozoa</taxon>
        <taxon>Kinetoplastea</taxon>
        <taxon>Metakinetoplastina</taxon>
        <taxon>Eubodonida</taxon>
        <taxon>Bodonidae</taxon>
        <taxon>Bodo</taxon>
    </lineage>
</organism>
<gene>
    <name evidence="1" type="ORF">BSAL_25560</name>
</gene>
<protein>
    <submittedName>
        <fullName evidence="1">Uncharacterized protein</fullName>
    </submittedName>
</protein>
<dbReference type="VEuPathDB" id="TriTrypDB:BSAL_25560"/>